<evidence type="ECO:0000313" key="6">
    <source>
        <dbReference type="Proteomes" id="UP000440513"/>
    </source>
</evidence>
<evidence type="ECO:0000313" key="5">
    <source>
        <dbReference type="EMBL" id="MST66243.1"/>
    </source>
</evidence>
<comment type="caution">
    <text evidence="5">The sequence shown here is derived from an EMBL/GenBank/DDBJ whole genome shotgun (WGS) entry which is preliminary data.</text>
</comment>
<dbReference type="PANTHER" id="PTHR30290:SF81">
    <property type="entry name" value="OLIGOPEPTIDE-BINDING PROTEIN OPPA"/>
    <property type="match status" value="1"/>
</dbReference>
<comment type="similarity">
    <text evidence="2">Belongs to the bacterial solute-binding protein 5 family.</text>
</comment>
<dbReference type="PROSITE" id="PS01040">
    <property type="entry name" value="SBP_BACTERIAL_5"/>
    <property type="match status" value="1"/>
</dbReference>
<gene>
    <name evidence="5" type="ORF">FYJ57_05755</name>
</gene>
<organism evidence="5 6">
    <name type="scientific">Oliverpabstia intestinalis</name>
    <dbReference type="NCBI Taxonomy" id="2606633"/>
    <lineage>
        <taxon>Bacteria</taxon>
        <taxon>Bacillati</taxon>
        <taxon>Bacillota</taxon>
        <taxon>Clostridia</taxon>
        <taxon>Lachnospirales</taxon>
        <taxon>Lachnospiraceae</taxon>
        <taxon>Oliverpabstia</taxon>
    </lineage>
</organism>
<protein>
    <submittedName>
        <fullName evidence="5">ABC transporter substrate-binding protein</fullName>
    </submittedName>
</protein>
<dbReference type="PANTHER" id="PTHR30290">
    <property type="entry name" value="PERIPLASMIC BINDING COMPONENT OF ABC TRANSPORTER"/>
    <property type="match status" value="1"/>
</dbReference>
<dbReference type="GO" id="GO:0043190">
    <property type="term" value="C:ATP-binding cassette (ABC) transporter complex"/>
    <property type="evidence" value="ECO:0007669"/>
    <property type="project" value="InterPro"/>
</dbReference>
<dbReference type="GO" id="GO:1904680">
    <property type="term" value="F:peptide transmembrane transporter activity"/>
    <property type="evidence" value="ECO:0007669"/>
    <property type="project" value="TreeGrafter"/>
</dbReference>
<keyword evidence="6" id="KW-1185">Reference proteome</keyword>
<accession>A0A7X2P2E5</accession>
<proteinExistence type="inferred from homology"/>
<evidence type="ECO:0000256" key="3">
    <source>
        <dbReference type="ARBA" id="ARBA00022729"/>
    </source>
</evidence>
<evidence type="ECO:0000256" key="1">
    <source>
        <dbReference type="ARBA" id="ARBA00004193"/>
    </source>
</evidence>
<dbReference type="Gene3D" id="3.40.190.10">
    <property type="entry name" value="Periplasmic binding protein-like II"/>
    <property type="match status" value="1"/>
</dbReference>
<reference evidence="5 6" key="1">
    <citation type="submission" date="2019-08" db="EMBL/GenBank/DDBJ databases">
        <title>In-depth cultivation of the pig gut microbiome towards novel bacterial diversity and tailored functional studies.</title>
        <authorList>
            <person name="Wylensek D."/>
            <person name="Hitch T.C.A."/>
            <person name="Clavel T."/>
        </authorList>
    </citation>
    <scope>NUCLEOTIDE SEQUENCE [LARGE SCALE GENOMIC DNA]</scope>
    <source>
        <strain evidence="5 6">BSM-380-WT-5A</strain>
    </source>
</reference>
<evidence type="ECO:0000256" key="2">
    <source>
        <dbReference type="ARBA" id="ARBA00005695"/>
    </source>
</evidence>
<dbReference type="GO" id="GO:0015833">
    <property type="term" value="P:peptide transport"/>
    <property type="evidence" value="ECO:0007669"/>
    <property type="project" value="TreeGrafter"/>
</dbReference>
<dbReference type="InterPro" id="IPR000914">
    <property type="entry name" value="SBP_5_dom"/>
</dbReference>
<keyword evidence="3" id="KW-0732">Signal</keyword>
<dbReference type="Pfam" id="PF00496">
    <property type="entry name" value="SBP_bac_5"/>
    <property type="match status" value="1"/>
</dbReference>
<dbReference type="InterPro" id="IPR023765">
    <property type="entry name" value="SBP_5_CS"/>
</dbReference>
<dbReference type="SUPFAM" id="SSF53850">
    <property type="entry name" value="Periplasmic binding protein-like II"/>
    <property type="match status" value="1"/>
</dbReference>
<dbReference type="GO" id="GO:0042597">
    <property type="term" value="C:periplasmic space"/>
    <property type="evidence" value="ECO:0007669"/>
    <property type="project" value="UniProtKB-ARBA"/>
</dbReference>
<comment type="subcellular location">
    <subcellularLocation>
        <location evidence="1">Cell membrane</location>
        <topology evidence="1">Lipid-anchor</topology>
    </subcellularLocation>
</comment>
<dbReference type="InterPro" id="IPR039424">
    <property type="entry name" value="SBP_5"/>
</dbReference>
<dbReference type="InterPro" id="IPR030678">
    <property type="entry name" value="Peptide/Ni-bd"/>
</dbReference>
<name>A0A7X2P2E5_9FIRM</name>
<evidence type="ECO:0000259" key="4">
    <source>
        <dbReference type="Pfam" id="PF00496"/>
    </source>
</evidence>
<dbReference type="PIRSF" id="PIRSF002741">
    <property type="entry name" value="MppA"/>
    <property type="match status" value="1"/>
</dbReference>
<dbReference type="EMBL" id="VUMS01000008">
    <property type="protein sequence ID" value="MST66243.1"/>
    <property type="molecule type" value="Genomic_DNA"/>
</dbReference>
<dbReference type="Proteomes" id="UP000440513">
    <property type="component" value="Unassembled WGS sequence"/>
</dbReference>
<dbReference type="AlphaFoldDB" id="A0A7X2P2E5"/>
<dbReference type="Gene3D" id="3.10.105.10">
    <property type="entry name" value="Dipeptide-binding Protein, Domain 3"/>
    <property type="match status" value="1"/>
</dbReference>
<feature type="domain" description="Solute-binding protein family 5" evidence="4">
    <location>
        <begin position="98"/>
        <end position="463"/>
    </location>
</feature>
<sequence length="543" mass="59901">MEDNWKQNTGGKSVKKEKILALLLAGVMATTVLGGCGSKGSDSSSSSSKASSDEKVLNFGCAMYTDGSVNTAGDENGGWNAMRYGITETLFKFNDNMELEPWLAESYTVNDEHTEWVVTLKKGLKFSDGCDLTASKVKEAYEHLKEVGPSGSAKPEKYLEFEATIDADDEAGTLTIKTTQPYANLMGQLSHPTMGIVDVEHTENFDNGTIGTGPYMIDSFNGVGVGYTLVANPNFREEVPYDKVNLLYMGDNSAKAMALESGQVDLVENITNVADIQKFQDSDDYTVDIATGVRCGFSWMNFDGVLGNKTLRQAILMAIDYDTICNSKTIGGLYTPGFSVLPSNLSYGYEKLNNPYTYDPEGAKKLLDDAGIVDTDGDGIREIDGENINLRYVSYENRLLNEFSDAHTQYLTEIGIGVTSEYGSSDDQWSKLAALDYDFNNNNWITVGTGDPFAYMANWATESTYCAYSNPEYDALYQELKSEMDEDKRADLIFQMQQILIDDAAVLIDGYYNSSMIYSKNVGYAKIHTADYYWLSTEIVPAE</sequence>